<evidence type="ECO:0008006" key="3">
    <source>
        <dbReference type="Google" id="ProtNLM"/>
    </source>
</evidence>
<comment type="caution">
    <text evidence="1">The sequence shown here is derived from an EMBL/GenBank/DDBJ whole genome shotgun (WGS) entry which is preliminary data.</text>
</comment>
<dbReference type="PANTHER" id="PTHR33265:SF45">
    <property type="entry name" value="AVR9_CF-9 RAPIDLY ELICITED PROTEIN"/>
    <property type="match status" value="1"/>
</dbReference>
<keyword evidence="2" id="KW-1185">Reference proteome</keyword>
<accession>A0ABU6S4D5</accession>
<organism evidence="1 2">
    <name type="scientific">Stylosanthes scabra</name>
    <dbReference type="NCBI Taxonomy" id="79078"/>
    <lineage>
        <taxon>Eukaryota</taxon>
        <taxon>Viridiplantae</taxon>
        <taxon>Streptophyta</taxon>
        <taxon>Embryophyta</taxon>
        <taxon>Tracheophyta</taxon>
        <taxon>Spermatophyta</taxon>
        <taxon>Magnoliopsida</taxon>
        <taxon>eudicotyledons</taxon>
        <taxon>Gunneridae</taxon>
        <taxon>Pentapetalae</taxon>
        <taxon>rosids</taxon>
        <taxon>fabids</taxon>
        <taxon>Fabales</taxon>
        <taxon>Fabaceae</taxon>
        <taxon>Papilionoideae</taxon>
        <taxon>50 kb inversion clade</taxon>
        <taxon>dalbergioids sensu lato</taxon>
        <taxon>Dalbergieae</taxon>
        <taxon>Pterocarpus clade</taxon>
        <taxon>Stylosanthes</taxon>
    </lineage>
</organism>
<dbReference type="EMBL" id="JASCZI010060433">
    <property type="protein sequence ID" value="MED6131275.1"/>
    <property type="molecule type" value="Genomic_DNA"/>
</dbReference>
<name>A0ABU6S4D5_9FABA</name>
<evidence type="ECO:0000313" key="2">
    <source>
        <dbReference type="Proteomes" id="UP001341840"/>
    </source>
</evidence>
<reference evidence="1 2" key="1">
    <citation type="journal article" date="2023" name="Plants (Basel)">
        <title>Bridging the Gap: Combining Genomics and Transcriptomics Approaches to Understand Stylosanthes scabra, an Orphan Legume from the Brazilian Caatinga.</title>
        <authorList>
            <person name="Ferreira-Neto J.R.C."/>
            <person name="da Silva M.D."/>
            <person name="Binneck E."/>
            <person name="de Melo N.F."/>
            <person name="da Silva R.H."/>
            <person name="de Melo A.L.T.M."/>
            <person name="Pandolfi V."/>
            <person name="Bustamante F.O."/>
            <person name="Brasileiro-Vidal A.C."/>
            <person name="Benko-Iseppon A.M."/>
        </authorList>
    </citation>
    <scope>NUCLEOTIDE SEQUENCE [LARGE SCALE GENOMIC DNA]</scope>
    <source>
        <tissue evidence="1">Leaves</tissue>
    </source>
</reference>
<gene>
    <name evidence="1" type="ORF">PIB30_008314</name>
</gene>
<evidence type="ECO:0000313" key="1">
    <source>
        <dbReference type="EMBL" id="MED6131275.1"/>
    </source>
</evidence>
<dbReference type="Proteomes" id="UP001341840">
    <property type="component" value="Unassembled WGS sequence"/>
</dbReference>
<protein>
    <recommendedName>
        <fullName evidence="3">Avr9/Cf-9 rapidly elicited protein</fullName>
    </recommendedName>
</protein>
<sequence>MEIEARTAPLVAKKLLNMLRIVMIMLRKGISKSKLISEFHLLLKRGKIAASKAIATTLTLHHHYAAAFTRRRSTFFHHHNNKNLSFYPREYEFSCSGTPAINHCHCHSHEDASNLSVVHKVLEMLKNNNNDCEMVMEVASYYNSPLMPLSEFGKSPNNNNNRQLRITDSPFPLKDYDDDDGKIDIAAEEFIKRFYKNLHSQLTNSPYHYHNYSSNR</sequence>
<proteinExistence type="predicted"/>
<dbReference type="PANTHER" id="PTHR33265">
    <property type="entry name" value="AVR9/CF-9 RAPIDLY ELICITED PROTEIN-RELATED"/>
    <property type="match status" value="1"/>
</dbReference>